<dbReference type="VEuPathDB" id="AmoebaDB:DDB_G0285083"/>
<dbReference type="GeneID" id="8624915"/>
<gene>
    <name evidence="5" type="ORF">DDB_G0285083</name>
</gene>
<keyword evidence="3" id="KW-0732">Signal</keyword>
<keyword evidence="2" id="KW-0812">Transmembrane</keyword>
<dbReference type="RefSeq" id="XP_639997.1">
    <property type="nucleotide sequence ID" value="XM_634905.1"/>
</dbReference>
<protein>
    <recommendedName>
        <fullName evidence="4">DUF7906 domain-containing protein</fullName>
    </recommendedName>
</protein>
<keyword evidence="1" id="KW-0175">Coiled coil</keyword>
<feature type="signal peptide" evidence="3">
    <location>
        <begin position="1"/>
        <end position="26"/>
    </location>
</feature>
<feature type="domain" description="DUF7906" evidence="4">
    <location>
        <begin position="414"/>
        <end position="478"/>
    </location>
</feature>
<dbReference type="AlphaFoldDB" id="Q54NS0"/>
<dbReference type="PANTHER" id="PTHR31515">
    <property type="entry name" value="TRANSMEMBRANE PROTEIN-RELATED"/>
    <property type="match status" value="1"/>
</dbReference>
<dbReference type="EMBL" id="AAFI02000073">
    <property type="protein sequence ID" value="EAL65005.1"/>
    <property type="molecule type" value="Genomic_DNA"/>
</dbReference>
<dbReference type="InParanoid" id="Q54NS0"/>
<dbReference type="STRING" id="44689.Q54NS0"/>
<keyword evidence="6" id="KW-1185">Reference proteome</keyword>
<feature type="transmembrane region" description="Helical" evidence="2">
    <location>
        <begin position="990"/>
        <end position="1011"/>
    </location>
</feature>
<dbReference type="OMA" id="IHCTKER"/>
<evidence type="ECO:0000256" key="1">
    <source>
        <dbReference type="SAM" id="Coils"/>
    </source>
</evidence>
<evidence type="ECO:0000259" key="4">
    <source>
        <dbReference type="Pfam" id="PF25483"/>
    </source>
</evidence>
<evidence type="ECO:0000313" key="6">
    <source>
        <dbReference type="Proteomes" id="UP000002195"/>
    </source>
</evidence>
<organism evidence="5 6">
    <name type="scientific">Dictyostelium discoideum</name>
    <name type="common">Social amoeba</name>
    <dbReference type="NCBI Taxonomy" id="44689"/>
    <lineage>
        <taxon>Eukaryota</taxon>
        <taxon>Amoebozoa</taxon>
        <taxon>Evosea</taxon>
        <taxon>Eumycetozoa</taxon>
        <taxon>Dictyostelia</taxon>
        <taxon>Dictyosteliales</taxon>
        <taxon>Dictyosteliaceae</taxon>
        <taxon>Dictyostelium</taxon>
    </lineage>
</organism>
<keyword evidence="2" id="KW-0472">Membrane</keyword>
<dbReference type="eggNOG" id="ENOG502QQIX">
    <property type="taxonomic scope" value="Eukaryota"/>
</dbReference>
<reference evidence="5 6" key="1">
    <citation type="journal article" date="2005" name="Nature">
        <title>The genome of the social amoeba Dictyostelium discoideum.</title>
        <authorList>
            <consortium name="The Dictyostelium discoideum Sequencing Consortium"/>
            <person name="Eichinger L."/>
            <person name="Pachebat J.A."/>
            <person name="Glockner G."/>
            <person name="Rajandream M.A."/>
            <person name="Sucgang R."/>
            <person name="Berriman M."/>
            <person name="Song J."/>
            <person name="Olsen R."/>
            <person name="Szafranski K."/>
            <person name="Xu Q."/>
            <person name="Tunggal B."/>
            <person name="Kummerfeld S."/>
            <person name="Madera M."/>
            <person name="Konfortov B.A."/>
            <person name="Rivero F."/>
            <person name="Bankier A.T."/>
            <person name="Lehmann R."/>
            <person name="Hamlin N."/>
            <person name="Davies R."/>
            <person name="Gaudet P."/>
            <person name="Fey P."/>
            <person name="Pilcher K."/>
            <person name="Chen G."/>
            <person name="Saunders D."/>
            <person name="Sodergren E."/>
            <person name="Davis P."/>
            <person name="Kerhornou A."/>
            <person name="Nie X."/>
            <person name="Hall N."/>
            <person name="Anjard C."/>
            <person name="Hemphill L."/>
            <person name="Bason N."/>
            <person name="Farbrother P."/>
            <person name="Desany B."/>
            <person name="Just E."/>
            <person name="Morio T."/>
            <person name="Rost R."/>
            <person name="Churcher C."/>
            <person name="Cooper J."/>
            <person name="Haydock S."/>
            <person name="van Driessche N."/>
            <person name="Cronin A."/>
            <person name="Goodhead I."/>
            <person name="Muzny D."/>
            <person name="Mourier T."/>
            <person name="Pain A."/>
            <person name="Lu M."/>
            <person name="Harper D."/>
            <person name="Lindsay R."/>
            <person name="Hauser H."/>
            <person name="James K."/>
            <person name="Quiles M."/>
            <person name="Madan Babu M."/>
            <person name="Saito T."/>
            <person name="Buchrieser C."/>
            <person name="Wardroper A."/>
            <person name="Felder M."/>
            <person name="Thangavelu M."/>
            <person name="Johnson D."/>
            <person name="Knights A."/>
            <person name="Loulseged H."/>
            <person name="Mungall K."/>
            <person name="Oliver K."/>
            <person name="Price C."/>
            <person name="Quail M.A."/>
            <person name="Urushihara H."/>
            <person name="Hernandez J."/>
            <person name="Rabbinowitsch E."/>
            <person name="Steffen D."/>
            <person name="Sanders M."/>
            <person name="Ma J."/>
            <person name="Kohara Y."/>
            <person name="Sharp S."/>
            <person name="Simmonds M."/>
            <person name="Spiegler S."/>
            <person name="Tivey A."/>
            <person name="Sugano S."/>
            <person name="White B."/>
            <person name="Walker D."/>
            <person name="Woodward J."/>
            <person name="Winckler T."/>
            <person name="Tanaka Y."/>
            <person name="Shaulsky G."/>
            <person name="Schleicher M."/>
            <person name="Weinstock G."/>
            <person name="Rosenthal A."/>
            <person name="Cox E.C."/>
            <person name="Chisholm R.L."/>
            <person name="Gibbs R."/>
            <person name="Loomis W.F."/>
            <person name="Platzer M."/>
            <person name="Kay R.R."/>
            <person name="Williams J."/>
            <person name="Dear P.H."/>
            <person name="Noegel A.A."/>
            <person name="Barrell B."/>
            <person name="Kuspa A."/>
        </authorList>
    </citation>
    <scope>NUCLEOTIDE SEQUENCE [LARGE SCALE GENOMIC DNA]</scope>
    <source>
        <strain evidence="5 6">AX4</strain>
    </source>
</reference>
<evidence type="ECO:0000256" key="2">
    <source>
        <dbReference type="SAM" id="Phobius"/>
    </source>
</evidence>
<dbReference type="Pfam" id="PF25483">
    <property type="entry name" value="DUF7906"/>
    <property type="match status" value="1"/>
</dbReference>
<dbReference type="KEGG" id="ddi:DDB_G0285083"/>
<dbReference type="InterPro" id="IPR057228">
    <property type="entry name" value="DUF7906"/>
</dbReference>
<dbReference type="PANTHER" id="PTHR31515:SF2">
    <property type="entry name" value="TRANSMEMBRANE PROTEIN"/>
    <property type="match status" value="1"/>
</dbReference>
<accession>Q54NS0</accession>
<keyword evidence="2" id="KW-1133">Transmembrane helix</keyword>
<dbReference type="HOGENOM" id="CLU_014500_0_0_1"/>
<feature type="coiled-coil region" evidence="1">
    <location>
        <begin position="523"/>
        <end position="561"/>
    </location>
</feature>
<evidence type="ECO:0000313" key="5">
    <source>
        <dbReference type="EMBL" id="EAL65005.1"/>
    </source>
</evidence>
<sequence length="1020" mass="117320">MKRFIFLITLVSILLLLFLSIDNTHSFQLDNKKKSKNKKSKQNPITKDFEEKSAYHHTDHIEDYHNEDHDKNIFDETIDLNNLNSTLKLWLESNNIGKFMDLHLTKKLHLTIPINFIFIGFGGEGNKGMDISMLQLVEWFQHIEHSLNNFITPIGEDYTTTDQMKTPNTHIEYNFEIQVSKTDPMVNTLVEDAIFWHLRSEASHYFESISLPGDEKFEKRFYTNPHLLSSLLSSLSNHLELDKNSYTIYILNPNHPSNDGIENTDAIYGYRVGFSNQELKQLYRNSNLKIPNSLNQVHTDFEFAQLLQFDKVFEKKKSPTGTAEGEGDQPIHINDNLKFRDHSVQSKEWADQMIKEFGEFKINSIQTNPNCQFGSPDTKEDRWICSTLELIYRENASIVARAQEILDRGTRYEQLYVYTAHENPIVENPMVDTWISHKRFAFIDLTAGPFEWGPSVGGNGLKTSTTLPKTPSLTQEQEEEVLQEEATYLSPDLETKQKQLTQELLLIETIYNNACIDQNSERTDEEKEMCEELITNINKIKKQLEKDQIKLQRKLQNNSNNNNNNNNNNVDNDEDIEIDLLTGNYKEVFGNQEQDLFISKLGSVLSSSLKHLITQPLPLFRVAYAKRVNFNVFVISDHQDFNARDYFNFNYEHFKYEIEKLRLPTQEFVFNIKSISMSDDKQLALAYYSSLKTVLNPTINDDHEFKSILNYYLDSKDIKNSLLKLFNNLDSNNNNNNNNGGGGGGGGDDEDKENQVKYIPIFLFSISTNNSILIDKTHQAKSLSNMVIAIQTNVFSSNSTFTVNDNQLKYYPINPLSSILSATALNLGGLVGNHISYSEAHGAATSNWHWSVGDSPTSKTTTYPFTHFNEFQRDTIFRNYIASSLERSIGWVNKGVTILNDCKTSIKNFENALSVFPLEETVLKFQIIRSQWNEVASSIRDLDFSKSIKISLEAEKSSRSFFKDCENIQIFFMQSECQSDITQKLPKRTLAIIIICLLINILIISLLKTLYKGKNKLKIN</sequence>
<dbReference type="Proteomes" id="UP000002195">
    <property type="component" value="Unassembled WGS sequence"/>
</dbReference>
<feature type="chain" id="PRO_5004249233" description="DUF7906 domain-containing protein" evidence="3">
    <location>
        <begin position="27"/>
        <end position="1020"/>
    </location>
</feature>
<comment type="caution">
    <text evidence="5">The sequence shown here is derived from an EMBL/GenBank/DDBJ whole genome shotgun (WGS) entry which is preliminary data.</text>
</comment>
<dbReference type="dictyBase" id="DDB_G0285083"/>
<dbReference type="PaxDb" id="44689-DDB0218668"/>
<dbReference type="PhylomeDB" id="Q54NS0"/>
<dbReference type="GO" id="GO:0030587">
    <property type="term" value="P:sorocarp development"/>
    <property type="evidence" value="ECO:0007001"/>
    <property type="project" value="dictyBase"/>
</dbReference>
<dbReference type="FunCoup" id="Q54NS0">
    <property type="interactions" value="11"/>
</dbReference>
<proteinExistence type="predicted"/>
<name>Q54NS0_DICDI</name>
<evidence type="ECO:0000256" key="3">
    <source>
        <dbReference type="SAM" id="SignalP"/>
    </source>
</evidence>